<comment type="caution">
    <text evidence="7">The sequence shown here is derived from an EMBL/GenBank/DDBJ whole genome shotgun (WGS) entry which is preliminary data.</text>
</comment>
<evidence type="ECO:0000256" key="4">
    <source>
        <dbReference type="ARBA" id="ARBA00023136"/>
    </source>
</evidence>
<keyword evidence="4 5" id="KW-0472">Membrane</keyword>
<evidence type="ECO:0000259" key="6">
    <source>
        <dbReference type="Pfam" id="PF00892"/>
    </source>
</evidence>
<keyword evidence="8" id="KW-1185">Reference proteome</keyword>
<feature type="transmembrane region" description="Helical" evidence="5">
    <location>
        <begin position="262"/>
        <end position="282"/>
    </location>
</feature>
<feature type="transmembrane region" description="Helical" evidence="5">
    <location>
        <begin position="350"/>
        <end position="368"/>
    </location>
</feature>
<evidence type="ECO:0000256" key="5">
    <source>
        <dbReference type="SAM" id="Phobius"/>
    </source>
</evidence>
<feature type="transmembrane region" description="Helical" evidence="5">
    <location>
        <begin position="200"/>
        <end position="217"/>
    </location>
</feature>
<comment type="subcellular location">
    <subcellularLocation>
        <location evidence="1">Membrane</location>
        <topology evidence="1">Multi-pass membrane protein</topology>
    </subcellularLocation>
</comment>
<dbReference type="InterPro" id="IPR037185">
    <property type="entry name" value="EmrE-like"/>
</dbReference>
<dbReference type="PANTHER" id="PTHR22911">
    <property type="entry name" value="ACYL-MALONYL CONDENSING ENZYME-RELATED"/>
    <property type="match status" value="1"/>
</dbReference>
<dbReference type="Pfam" id="PF00892">
    <property type="entry name" value="EamA"/>
    <property type="match status" value="1"/>
</dbReference>
<evidence type="ECO:0000313" key="8">
    <source>
        <dbReference type="Proteomes" id="UP001295684"/>
    </source>
</evidence>
<sequence>MIEFCEKPKNLYYLRLFKVNCTSNILLKTSYSQKHGDHESLDSLCEEKSCQSFLIEDPKKEDKSLQNEREGISRFINYGICLCLLSKVFFLISISLVKHLFIKYEHISGYDYVLFRGGASILVALMEVKVSNTNVLKVPRKIMIAVIFRILAGGIGVPSMFIALKYLPTSQCHIIVSINPLIGSFLAYCLLSEAIHFRNAVFLLGAFCGCLVLATNKTDIEGSDNNDNFTLGVMLSLVALVFRSPSVVSMRHIAKNVNSTYSPFYFSVGLLINSVIFLMFFRDNFGFEYYNLEIMLLLGFSAVSNYFAQSLLSLASKYEKATVLAPFSYVTTCMILLIDLFLFHYKFKPIYFLGFGIILISVGGPYLYKLKK</sequence>
<dbReference type="EMBL" id="CAMPGE010007728">
    <property type="protein sequence ID" value="CAI2366641.1"/>
    <property type="molecule type" value="Genomic_DNA"/>
</dbReference>
<evidence type="ECO:0000256" key="2">
    <source>
        <dbReference type="ARBA" id="ARBA00022692"/>
    </source>
</evidence>
<feature type="transmembrane region" description="Helical" evidence="5">
    <location>
        <begin position="327"/>
        <end position="344"/>
    </location>
</feature>
<feature type="domain" description="EamA" evidence="6">
    <location>
        <begin position="78"/>
        <end position="214"/>
    </location>
</feature>
<feature type="transmembrane region" description="Helical" evidence="5">
    <location>
        <begin position="142"/>
        <end position="167"/>
    </location>
</feature>
<keyword evidence="3 5" id="KW-1133">Transmembrane helix</keyword>
<keyword evidence="2 5" id="KW-0812">Transmembrane</keyword>
<feature type="transmembrane region" description="Helical" evidence="5">
    <location>
        <begin position="75"/>
        <end position="97"/>
    </location>
</feature>
<dbReference type="InterPro" id="IPR000620">
    <property type="entry name" value="EamA_dom"/>
</dbReference>
<name>A0AAD1XDI2_EUPCR</name>
<reference evidence="7" key="1">
    <citation type="submission" date="2023-07" db="EMBL/GenBank/DDBJ databases">
        <authorList>
            <consortium name="AG Swart"/>
            <person name="Singh M."/>
            <person name="Singh A."/>
            <person name="Seah K."/>
            <person name="Emmerich C."/>
        </authorList>
    </citation>
    <scope>NUCLEOTIDE SEQUENCE</scope>
    <source>
        <strain evidence="7">DP1</strain>
    </source>
</reference>
<organism evidence="7 8">
    <name type="scientific">Euplotes crassus</name>
    <dbReference type="NCBI Taxonomy" id="5936"/>
    <lineage>
        <taxon>Eukaryota</taxon>
        <taxon>Sar</taxon>
        <taxon>Alveolata</taxon>
        <taxon>Ciliophora</taxon>
        <taxon>Intramacronucleata</taxon>
        <taxon>Spirotrichea</taxon>
        <taxon>Hypotrichia</taxon>
        <taxon>Euplotida</taxon>
        <taxon>Euplotidae</taxon>
        <taxon>Moneuplotes</taxon>
    </lineage>
</organism>
<feature type="transmembrane region" description="Helical" evidence="5">
    <location>
        <begin position="229"/>
        <end position="250"/>
    </location>
</feature>
<feature type="transmembrane region" description="Helical" evidence="5">
    <location>
        <begin position="294"/>
        <end position="315"/>
    </location>
</feature>
<feature type="transmembrane region" description="Helical" evidence="5">
    <location>
        <begin position="109"/>
        <end position="130"/>
    </location>
</feature>
<evidence type="ECO:0000256" key="3">
    <source>
        <dbReference type="ARBA" id="ARBA00022989"/>
    </source>
</evidence>
<dbReference type="AlphaFoldDB" id="A0AAD1XDI2"/>
<dbReference type="SUPFAM" id="SSF103481">
    <property type="entry name" value="Multidrug resistance efflux transporter EmrE"/>
    <property type="match status" value="2"/>
</dbReference>
<dbReference type="PANTHER" id="PTHR22911:SF6">
    <property type="entry name" value="SOLUTE CARRIER FAMILY 35 MEMBER G1"/>
    <property type="match status" value="1"/>
</dbReference>
<protein>
    <recommendedName>
        <fullName evidence="6">EamA domain-containing protein</fullName>
    </recommendedName>
</protein>
<gene>
    <name evidence="7" type="ORF">ECRASSUSDP1_LOCUS7914</name>
</gene>
<dbReference type="GO" id="GO:0016020">
    <property type="term" value="C:membrane"/>
    <property type="evidence" value="ECO:0007669"/>
    <property type="project" value="UniProtKB-SubCell"/>
</dbReference>
<proteinExistence type="predicted"/>
<feature type="transmembrane region" description="Helical" evidence="5">
    <location>
        <begin position="173"/>
        <end position="191"/>
    </location>
</feature>
<dbReference type="Proteomes" id="UP001295684">
    <property type="component" value="Unassembled WGS sequence"/>
</dbReference>
<evidence type="ECO:0000313" key="7">
    <source>
        <dbReference type="EMBL" id="CAI2366641.1"/>
    </source>
</evidence>
<accession>A0AAD1XDI2</accession>
<evidence type="ECO:0000256" key="1">
    <source>
        <dbReference type="ARBA" id="ARBA00004141"/>
    </source>
</evidence>